<dbReference type="SUPFAM" id="SSF52540">
    <property type="entry name" value="P-loop containing nucleoside triphosphate hydrolases"/>
    <property type="match status" value="1"/>
</dbReference>
<accession>A0A330HXU2</accession>
<evidence type="ECO:0000313" key="2">
    <source>
        <dbReference type="Proteomes" id="UP000251558"/>
    </source>
</evidence>
<dbReference type="EMBL" id="QMBP01000008">
    <property type="protein sequence ID" value="RAZ89527.1"/>
    <property type="molecule type" value="Genomic_DNA"/>
</dbReference>
<dbReference type="Proteomes" id="UP000251558">
    <property type="component" value="Unassembled WGS sequence"/>
</dbReference>
<dbReference type="Gene3D" id="3.40.50.300">
    <property type="entry name" value="P-loop containing nucleotide triphosphate hydrolases"/>
    <property type="match status" value="1"/>
</dbReference>
<reference evidence="1 2" key="2">
    <citation type="submission" date="2018-07" db="EMBL/GenBank/DDBJ databases">
        <title>Diversity of Mesorhizobium strains in Brazil.</title>
        <authorList>
            <person name="Helene L.C.F."/>
            <person name="Dall'Agnol R."/>
            <person name="Delamuta J.R.M."/>
            <person name="Hungria M."/>
        </authorList>
    </citation>
    <scope>NUCLEOTIDE SEQUENCE [LARGE SCALE GENOMIC DNA]</scope>
    <source>
        <strain evidence="1 2">AC99b</strain>
    </source>
</reference>
<sequence length="543" mass="62731">MLPSDLGDNFVSDREVDALLVRGIYSRSKYLESSLGGGRPYLIDRSDARAVAEALRKSNSTVIIHCEFGNGKTLFVEQVAKYLLVDRFRVFILNRTTDNFSFDIEFFSSLMDKHVIIIEEIIANEDIINAIRSQITNLRMVITTRTSAFDLKSTDIRTIVDESAAVYSVDKLKPADIDSAISILDHGGYWGKLDGVRSLRDKRAFIEKNCKPEISSLLLGVVSSEYLDERLRVAFSKHSYQLSSAERGIVLALCLNMVEIVPTFEFFSELLDVDLFSTIRTFDDHFVSEFFAINDVGIFARSPVMSEYILRNVISDDLKIDVVLEAIRVSSEKHKRAKRYREVNSKLMQFSFIERIVRSVNNRYERIEEFYDRAGEIGFKEFSPHYWLQYAIAARSFKDYRSADRFFAQTKKIMERRPDFYTYKVDNAYAQFLLESRVDTDLWSDFFPSFVEASTLALNQTRNKRTGLYPYKVASKFLNFFEARGERFSQTQIQQSLDMLGQWSKQIESVSKNNRNKRSLTLANNSVDLSIDYLLALKRPRKS</sequence>
<dbReference type="AlphaFoldDB" id="A0A330HXU2"/>
<organism evidence="1 2">
    <name type="scientific">Mesorhizobium hawassense</name>
    <dbReference type="NCBI Taxonomy" id="1209954"/>
    <lineage>
        <taxon>Bacteria</taxon>
        <taxon>Pseudomonadati</taxon>
        <taxon>Pseudomonadota</taxon>
        <taxon>Alphaproteobacteria</taxon>
        <taxon>Hyphomicrobiales</taxon>
        <taxon>Phyllobacteriaceae</taxon>
        <taxon>Mesorhizobium</taxon>
    </lineage>
</organism>
<dbReference type="InterPro" id="IPR027417">
    <property type="entry name" value="P-loop_NTPase"/>
</dbReference>
<reference evidence="2" key="1">
    <citation type="submission" date="2018-06" db="EMBL/GenBank/DDBJ databases">
        <authorList>
            <person name="Helene L.C."/>
            <person name="Dall'Agnol R."/>
            <person name="Delamuta J.R."/>
            <person name="Hungria M."/>
        </authorList>
    </citation>
    <scope>NUCLEOTIDE SEQUENCE [LARGE SCALE GENOMIC DNA]</scope>
    <source>
        <strain evidence="2">AC99b</strain>
    </source>
</reference>
<protein>
    <submittedName>
        <fullName evidence="1">Uncharacterized protein</fullName>
    </submittedName>
</protein>
<gene>
    <name evidence="1" type="ORF">DPM33_18335</name>
</gene>
<proteinExistence type="predicted"/>
<comment type="caution">
    <text evidence="1">The sequence shown here is derived from an EMBL/GenBank/DDBJ whole genome shotgun (WGS) entry which is preliminary data.</text>
</comment>
<evidence type="ECO:0000313" key="1">
    <source>
        <dbReference type="EMBL" id="RAZ89527.1"/>
    </source>
</evidence>
<keyword evidence="2" id="KW-1185">Reference proteome</keyword>
<name>A0A330HXU2_9HYPH</name>